<evidence type="ECO:0000256" key="1">
    <source>
        <dbReference type="ARBA" id="ARBA00006461"/>
    </source>
</evidence>
<dbReference type="EMBL" id="CU928171">
    <property type="protein sequence ID" value="CAR25229.1"/>
    <property type="molecule type" value="Genomic_DNA"/>
</dbReference>
<organism evidence="4 5">
    <name type="scientific">Lachancea thermotolerans (strain ATCC 56472 / CBS 6340 / NRRL Y-8284)</name>
    <name type="common">Yeast</name>
    <name type="synonym">Kluyveromyces thermotolerans</name>
    <dbReference type="NCBI Taxonomy" id="559295"/>
    <lineage>
        <taxon>Eukaryota</taxon>
        <taxon>Fungi</taxon>
        <taxon>Dikarya</taxon>
        <taxon>Ascomycota</taxon>
        <taxon>Saccharomycotina</taxon>
        <taxon>Saccharomycetes</taxon>
        <taxon>Saccharomycetales</taxon>
        <taxon>Saccharomycetaceae</taxon>
        <taxon>Lachancea</taxon>
    </lineage>
</organism>
<dbReference type="GO" id="GO:0006360">
    <property type="term" value="P:transcription by RNA polymerase I"/>
    <property type="evidence" value="ECO:0007669"/>
    <property type="project" value="TreeGrafter"/>
</dbReference>
<reference evidence="4 5" key="1">
    <citation type="journal article" date="2009" name="Genome Res.">
        <title>Comparative genomics of protoploid Saccharomycetaceae.</title>
        <authorList>
            <consortium name="The Genolevures Consortium"/>
            <person name="Souciet J.-L."/>
            <person name="Dujon B."/>
            <person name="Gaillardin C."/>
            <person name="Johnston M."/>
            <person name="Baret P.V."/>
            <person name="Cliften P."/>
            <person name="Sherman D.J."/>
            <person name="Weissenbach J."/>
            <person name="Westhof E."/>
            <person name="Wincker P."/>
            <person name="Jubin C."/>
            <person name="Poulain J."/>
            <person name="Barbe V."/>
            <person name="Segurens B."/>
            <person name="Artiguenave F."/>
            <person name="Anthouard V."/>
            <person name="Vacherie B."/>
            <person name="Val M.-E."/>
            <person name="Fulton R.S."/>
            <person name="Minx P."/>
            <person name="Wilson R."/>
            <person name="Durrens P."/>
            <person name="Jean G."/>
            <person name="Marck C."/>
            <person name="Martin T."/>
            <person name="Nikolski M."/>
            <person name="Rolland T."/>
            <person name="Seret M.-L."/>
            <person name="Casaregola S."/>
            <person name="Despons L."/>
            <person name="Fairhead C."/>
            <person name="Fischer G."/>
            <person name="Lafontaine I."/>
            <person name="Leh V."/>
            <person name="Lemaire M."/>
            <person name="de Montigny J."/>
            <person name="Neuveglise C."/>
            <person name="Thierry A."/>
            <person name="Blanc-Lenfle I."/>
            <person name="Bleykasten C."/>
            <person name="Diffels J."/>
            <person name="Fritsch E."/>
            <person name="Frangeul L."/>
            <person name="Goeffon A."/>
            <person name="Jauniaux N."/>
            <person name="Kachouri-Lafond R."/>
            <person name="Payen C."/>
            <person name="Potier S."/>
            <person name="Pribylova L."/>
            <person name="Ozanne C."/>
            <person name="Richard G.-F."/>
            <person name="Sacerdot C."/>
            <person name="Straub M.-L."/>
            <person name="Talla E."/>
        </authorList>
    </citation>
    <scope>NUCLEOTIDE SEQUENCE [LARGE SCALE GENOMIC DNA]</scope>
    <source>
        <strain evidence="5">ATCC 56472 / CBS 6340 / NRRL Y-8284</strain>
    </source>
</reference>
<feature type="region of interest" description="Disordered" evidence="3">
    <location>
        <begin position="291"/>
        <end position="316"/>
    </location>
</feature>
<feature type="compositionally biased region" description="Basic and acidic residues" evidence="3">
    <location>
        <begin position="18"/>
        <end position="27"/>
    </location>
</feature>
<name>C5DN68_LACTC</name>
<dbReference type="STRING" id="559295.C5DN68"/>
<dbReference type="eggNOG" id="ENOG502QRG5">
    <property type="taxonomic scope" value="Eukaryota"/>
</dbReference>
<feature type="region of interest" description="Disordered" evidence="3">
    <location>
        <begin position="1"/>
        <end position="209"/>
    </location>
</feature>
<dbReference type="OMA" id="IWAMFNR"/>
<dbReference type="PANTHER" id="PTHR22691:SF8">
    <property type="entry name" value="PROTEIN SPT2 HOMOLOG"/>
    <property type="match status" value="1"/>
</dbReference>
<dbReference type="GO" id="GO:0006334">
    <property type="term" value="P:nucleosome assembly"/>
    <property type="evidence" value="ECO:0007669"/>
    <property type="project" value="TreeGrafter"/>
</dbReference>
<feature type="compositionally biased region" description="Basic and acidic residues" evidence="3">
    <location>
        <begin position="49"/>
        <end position="69"/>
    </location>
</feature>
<sequence>MSFLAKLSQLRKKPATKPGEKTMDKSPKPVSGVILDPLRSESSLLPQKYVREEDPAIRRLKELRRKEQLKNAPKNKPGAPSSRKKKDENSATATETKFRRKVGQSTKPQRPVAPVRREPLKKLSFDELMKEAEKKASDPSTDSKAPSAQKATSSIAKPIKLNKPGFNKGARRTPAAAPVSKPRERKEPTVKLKQLSIPKSSIAQPGEKLRKKLDSIKKKRQGEAYGYEDEEDLDDFIEDDEEEEGFNRDEIWAIFNKGKKRRNFENDYDSDDMEANEMEILEEEERATKMARLEDKQEEEWLKRHEQEKRRKFVRP</sequence>
<dbReference type="Pfam" id="PF08243">
    <property type="entry name" value="SPT2"/>
    <property type="match status" value="1"/>
</dbReference>
<evidence type="ECO:0000313" key="5">
    <source>
        <dbReference type="Proteomes" id="UP000002036"/>
    </source>
</evidence>
<keyword evidence="2" id="KW-0175">Coiled coil</keyword>
<feature type="compositionally biased region" description="Basic and acidic residues" evidence="3">
    <location>
        <begin position="115"/>
        <end position="137"/>
    </location>
</feature>
<dbReference type="InterPro" id="IPR013256">
    <property type="entry name" value="Chromatin_SPT2"/>
</dbReference>
<feature type="compositionally biased region" description="Basic and acidic residues" evidence="3">
    <location>
        <begin position="181"/>
        <end position="190"/>
    </location>
</feature>
<gene>
    <name evidence="4" type="ordered locus">KLTH0G14586g</name>
</gene>
<dbReference type="GeneID" id="8293951"/>
<feature type="compositionally biased region" description="Basic and acidic residues" evidence="3">
    <location>
        <begin position="291"/>
        <end position="309"/>
    </location>
</feature>
<dbReference type="GO" id="GO:0042393">
    <property type="term" value="F:histone binding"/>
    <property type="evidence" value="ECO:0007669"/>
    <property type="project" value="TreeGrafter"/>
</dbReference>
<dbReference type="GO" id="GO:0003677">
    <property type="term" value="F:DNA binding"/>
    <property type="evidence" value="ECO:0007669"/>
    <property type="project" value="TreeGrafter"/>
</dbReference>
<evidence type="ECO:0000313" key="4">
    <source>
        <dbReference type="EMBL" id="CAR25229.1"/>
    </source>
</evidence>
<dbReference type="OrthoDB" id="4035998at2759"/>
<dbReference type="InParanoid" id="C5DN68"/>
<evidence type="ECO:0000256" key="2">
    <source>
        <dbReference type="ARBA" id="ARBA00023054"/>
    </source>
</evidence>
<feature type="compositionally biased region" description="Polar residues" evidence="3">
    <location>
        <begin position="138"/>
        <end position="155"/>
    </location>
</feature>
<dbReference type="HOGENOM" id="CLU_069667_1_0_1"/>
<dbReference type="SMART" id="SM00784">
    <property type="entry name" value="SPT2"/>
    <property type="match status" value="1"/>
</dbReference>
<dbReference type="PANTHER" id="PTHR22691">
    <property type="entry name" value="YEAST SPT2-RELATED"/>
    <property type="match status" value="1"/>
</dbReference>
<protein>
    <submittedName>
        <fullName evidence="4">KLTH0G14586p</fullName>
    </submittedName>
</protein>
<dbReference type="GO" id="GO:0005730">
    <property type="term" value="C:nucleolus"/>
    <property type="evidence" value="ECO:0007669"/>
    <property type="project" value="TreeGrafter"/>
</dbReference>
<accession>C5DN68</accession>
<proteinExistence type="inferred from homology"/>
<evidence type="ECO:0000256" key="3">
    <source>
        <dbReference type="SAM" id="MobiDB-lite"/>
    </source>
</evidence>
<comment type="similarity">
    <text evidence="1">Belongs to the SPT2 family.</text>
</comment>
<dbReference type="AlphaFoldDB" id="C5DN68"/>
<keyword evidence="5" id="KW-1185">Reference proteome</keyword>
<dbReference type="Proteomes" id="UP000002036">
    <property type="component" value="Chromosome G"/>
</dbReference>
<dbReference type="FunCoup" id="C5DN68">
    <property type="interactions" value="485"/>
</dbReference>
<dbReference type="RefSeq" id="XP_002555666.1">
    <property type="nucleotide sequence ID" value="XM_002555620.1"/>
</dbReference>
<dbReference type="KEGG" id="lth:KLTH0G14586g"/>